<sequence length="140" mass="15407">MKKTLLTLELCNKLSKESEKIQKEIGVDMSVAISDKYGNLIYYYRFGDAILPSIEISQKKAYTAAVVRQSTREFGEIARVDGDAFGINITNSKLVIFGGGYPLIVKGEVIGGLGVSGGSVDEDEKVAKYILEVFKEEMKK</sequence>
<dbReference type="Proteomes" id="UP000595814">
    <property type="component" value="Chromosome"/>
</dbReference>
<evidence type="ECO:0000313" key="2">
    <source>
        <dbReference type="Proteomes" id="UP000595814"/>
    </source>
</evidence>
<organism evidence="1 2">
    <name type="scientific">Miniphocaeibacter halophilus</name>
    <dbReference type="NCBI Taxonomy" id="2931922"/>
    <lineage>
        <taxon>Bacteria</taxon>
        <taxon>Bacillati</taxon>
        <taxon>Bacillota</taxon>
        <taxon>Tissierellia</taxon>
        <taxon>Tissierellales</taxon>
        <taxon>Peptoniphilaceae</taxon>
        <taxon>Miniphocaeibacter</taxon>
    </lineage>
</organism>
<gene>
    <name evidence="1" type="ORF">JFY71_08840</name>
</gene>
<accession>A0AC61MSI0</accession>
<keyword evidence="2" id="KW-1185">Reference proteome</keyword>
<reference evidence="1 2" key="1">
    <citation type="journal article" date="2022" name="Int. J. Syst. Evol. Microbiol.">
        <title>Miniphocaeibacter halophilus sp. nov., an ammonium-tolerant acetate-producing bacterium isolated from a biogas system.</title>
        <authorList>
            <person name="Schnurer A."/>
            <person name="Singh A."/>
            <person name="Bi S."/>
            <person name="Qiao W."/>
            <person name="Westerholm M."/>
        </authorList>
    </citation>
    <scope>NUCLEOTIDE SEQUENCE [LARGE SCALE GENOMIC DNA]</scope>
    <source>
        <strain evidence="1 2">AMB_01</strain>
    </source>
</reference>
<name>A0AC61MSI0_9FIRM</name>
<dbReference type="EMBL" id="CP066744">
    <property type="protein sequence ID" value="QQK07414.1"/>
    <property type="molecule type" value="Genomic_DNA"/>
</dbReference>
<evidence type="ECO:0000313" key="1">
    <source>
        <dbReference type="EMBL" id="QQK07414.1"/>
    </source>
</evidence>
<proteinExistence type="predicted"/>
<protein>
    <submittedName>
        <fullName evidence="1">Heme-binding protein</fullName>
    </submittedName>
</protein>